<feature type="transmembrane region" description="Helical" evidence="7">
    <location>
        <begin position="161"/>
        <end position="180"/>
    </location>
</feature>
<feature type="transmembrane region" description="Helical" evidence="7">
    <location>
        <begin position="339"/>
        <end position="363"/>
    </location>
</feature>
<feature type="transmembrane region" description="Helical" evidence="7">
    <location>
        <begin position="71"/>
        <end position="90"/>
    </location>
</feature>
<evidence type="ECO:0000256" key="6">
    <source>
        <dbReference type="ARBA" id="ARBA00023136"/>
    </source>
</evidence>
<name>A0A172YCT4_9GAMM</name>
<feature type="transmembrane region" description="Helical" evidence="7">
    <location>
        <begin position="369"/>
        <end position="388"/>
    </location>
</feature>
<keyword evidence="2" id="KW-0813">Transport</keyword>
<dbReference type="Gene3D" id="1.20.1250.20">
    <property type="entry name" value="MFS general substrate transporter like domains"/>
    <property type="match status" value="1"/>
</dbReference>
<dbReference type="GO" id="GO:0005886">
    <property type="term" value="C:plasma membrane"/>
    <property type="evidence" value="ECO:0007669"/>
    <property type="project" value="UniProtKB-SubCell"/>
</dbReference>
<dbReference type="Proteomes" id="UP000077875">
    <property type="component" value="Chromosome"/>
</dbReference>
<protein>
    <recommendedName>
        <fullName evidence="8">Major facilitator superfamily (MFS) profile domain-containing protein</fullName>
    </recommendedName>
</protein>
<accession>A0A172YCT4</accession>
<dbReference type="InterPro" id="IPR036259">
    <property type="entry name" value="MFS_trans_sf"/>
</dbReference>
<dbReference type="PANTHER" id="PTHR23517:SF13">
    <property type="entry name" value="MAJOR FACILITATOR SUPERFAMILY MFS_1"/>
    <property type="match status" value="1"/>
</dbReference>
<feature type="transmembrane region" description="Helical" evidence="7">
    <location>
        <begin position="247"/>
        <end position="265"/>
    </location>
</feature>
<evidence type="ECO:0000256" key="1">
    <source>
        <dbReference type="ARBA" id="ARBA00004651"/>
    </source>
</evidence>
<feature type="transmembrane region" description="Helical" evidence="7">
    <location>
        <begin position="96"/>
        <end position="116"/>
    </location>
</feature>
<dbReference type="STRING" id="376489.A5892_05750"/>
<reference evidence="9 10" key="1">
    <citation type="submission" date="2016-04" db="EMBL/GenBank/DDBJ databases">
        <title>Complete Genome Sequence of Halotalea alkalilenta IHB B 13600.</title>
        <authorList>
            <person name="Swarnkar M.K."/>
            <person name="Sharma A."/>
            <person name="Kaushal K."/>
            <person name="Soni R."/>
            <person name="Rana S."/>
            <person name="Singh A.K."/>
            <person name="Gulati A."/>
        </authorList>
    </citation>
    <scope>NUCLEOTIDE SEQUENCE [LARGE SCALE GENOMIC DNA]</scope>
    <source>
        <strain evidence="9 10">IHB B 13600</strain>
    </source>
</reference>
<feature type="transmembrane region" description="Helical" evidence="7">
    <location>
        <begin position="128"/>
        <end position="149"/>
    </location>
</feature>
<evidence type="ECO:0000256" key="5">
    <source>
        <dbReference type="ARBA" id="ARBA00022989"/>
    </source>
</evidence>
<organism evidence="9 10">
    <name type="scientific">Halotalea alkalilenta</name>
    <dbReference type="NCBI Taxonomy" id="376489"/>
    <lineage>
        <taxon>Bacteria</taxon>
        <taxon>Pseudomonadati</taxon>
        <taxon>Pseudomonadota</taxon>
        <taxon>Gammaproteobacteria</taxon>
        <taxon>Oceanospirillales</taxon>
        <taxon>Halomonadaceae</taxon>
        <taxon>Halotalea</taxon>
    </lineage>
</organism>
<feature type="transmembrane region" description="Helical" evidence="7">
    <location>
        <begin position="40"/>
        <end position="59"/>
    </location>
</feature>
<evidence type="ECO:0000256" key="7">
    <source>
        <dbReference type="SAM" id="Phobius"/>
    </source>
</evidence>
<evidence type="ECO:0000256" key="4">
    <source>
        <dbReference type="ARBA" id="ARBA00022692"/>
    </source>
</evidence>
<evidence type="ECO:0000313" key="10">
    <source>
        <dbReference type="Proteomes" id="UP000077875"/>
    </source>
</evidence>
<keyword evidence="10" id="KW-1185">Reference proteome</keyword>
<dbReference type="GO" id="GO:0022857">
    <property type="term" value="F:transmembrane transporter activity"/>
    <property type="evidence" value="ECO:0007669"/>
    <property type="project" value="InterPro"/>
</dbReference>
<feature type="domain" description="Major facilitator superfamily (MFS) profile" evidence="8">
    <location>
        <begin position="4"/>
        <end position="392"/>
    </location>
</feature>
<feature type="transmembrane region" description="Helical" evidence="7">
    <location>
        <begin position="213"/>
        <end position="235"/>
    </location>
</feature>
<evidence type="ECO:0000256" key="2">
    <source>
        <dbReference type="ARBA" id="ARBA00022448"/>
    </source>
</evidence>
<evidence type="ECO:0000313" key="9">
    <source>
        <dbReference type="EMBL" id="ANF57033.1"/>
    </source>
</evidence>
<dbReference type="EMBL" id="CP015243">
    <property type="protein sequence ID" value="ANF57033.1"/>
    <property type="molecule type" value="Genomic_DNA"/>
</dbReference>
<sequence length="397" mass="42133">MRWSAFFAVILALALGFASSSMPTPLYPLYQLAWSLPPSALSYIYAGYMFGVLGALLFCGRLADSIGRFRVLLAALCLLLLGLGISALVSSVLPMVFARMIVGFANGLLTTIAGATMLAAHPRGDRRVAAVATSTAMASGFGLGPLIGGSIAELMPQPLRLPYLAMGMIALADLALLLYARRVLDDRTVNTQRAAFKLRPKLTLPHEPGPRRLFLLMSSCIFMMFAIVGLMASLLPSLIHQLGLGSGPSVVGIAFSLLALASVCAQFGMRRLRATHGLLIGLAALLASMAALVACLFYHSPSAFFASMLLAGIGQGLSLMETNLIASHCAEEHHRTTTMASYFTIAYLGGVAPVVAIGLLADYLGLEHAVQLFCLLCALVIVFLALRVSRSKRAREI</sequence>
<feature type="transmembrane region" description="Helical" evidence="7">
    <location>
        <begin position="305"/>
        <end position="327"/>
    </location>
</feature>
<evidence type="ECO:0000256" key="3">
    <source>
        <dbReference type="ARBA" id="ARBA00022475"/>
    </source>
</evidence>
<gene>
    <name evidence="9" type="ORF">A5892_05750</name>
</gene>
<keyword evidence="6 7" id="KW-0472">Membrane</keyword>
<keyword evidence="4 7" id="KW-0812">Transmembrane</keyword>
<dbReference type="Pfam" id="PF07690">
    <property type="entry name" value="MFS_1"/>
    <property type="match status" value="1"/>
</dbReference>
<evidence type="ECO:0000259" key="8">
    <source>
        <dbReference type="PROSITE" id="PS50850"/>
    </source>
</evidence>
<comment type="subcellular location">
    <subcellularLocation>
        <location evidence="1">Cell membrane</location>
        <topology evidence="1">Multi-pass membrane protein</topology>
    </subcellularLocation>
</comment>
<dbReference type="PROSITE" id="PS50850">
    <property type="entry name" value="MFS"/>
    <property type="match status" value="1"/>
</dbReference>
<feature type="transmembrane region" description="Helical" evidence="7">
    <location>
        <begin position="277"/>
        <end position="299"/>
    </location>
</feature>
<dbReference type="InterPro" id="IPR020846">
    <property type="entry name" value="MFS_dom"/>
</dbReference>
<keyword evidence="5 7" id="KW-1133">Transmembrane helix</keyword>
<dbReference type="AlphaFoldDB" id="A0A172YCT4"/>
<dbReference type="KEGG" id="haa:A5892_05750"/>
<dbReference type="InterPro" id="IPR011701">
    <property type="entry name" value="MFS"/>
</dbReference>
<dbReference type="PANTHER" id="PTHR23517">
    <property type="entry name" value="RESISTANCE PROTEIN MDTM, PUTATIVE-RELATED-RELATED"/>
    <property type="match status" value="1"/>
</dbReference>
<dbReference type="InterPro" id="IPR050171">
    <property type="entry name" value="MFS_Transporters"/>
</dbReference>
<dbReference type="SUPFAM" id="SSF103473">
    <property type="entry name" value="MFS general substrate transporter"/>
    <property type="match status" value="1"/>
</dbReference>
<proteinExistence type="predicted"/>
<keyword evidence="3" id="KW-1003">Cell membrane</keyword>